<evidence type="ECO:0008006" key="4">
    <source>
        <dbReference type="Google" id="ProtNLM"/>
    </source>
</evidence>
<name>A0A2I1G3L7_9GLOM</name>
<gene>
    <name evidence="2" type="ORF">RhiirA4_454767</name>
</gene>
<feature type="compositionally biased region" description="Basic and acidic residues" evidence="1">
    <location>
        <begin position="120"/>
        <end position="130"/>
    </location>
</feature>
<reference evidence="2 3" key="1">
    <citation type="submission" date="2015-10" db="EMBL/GenBank/DDBJ databases">
        <title>Genome analyses suggest a sexual origin of heterokaryosis in a supposedly ancient asexual fungus.</title>
        <authorList>
            <person name="Ropars J."/>
            <person name="Sedzielewska K."/>
            <person name="Noel J."/>
            <person name="Charron P."/>
            <person name="Farinelli L."/>
            <person name="Marton T."/>
            <person name="Kruger M."/>
            <person name="Pelin A."/>
            <person name="Brachmann A."/>
            <person name="Corradi N."/>
        </authorList>
    </citation>
    <scope>NUCLEOTIDE SEQUENCE [LARGE SCALE GENOMIC DNA]</scope>
    <source>
        <strain evidence="2 3">A4</strain>
    </source>
</reference>
<dbReference type="EMBL" id="LLXI01000138">
    <property type="protein sequence ID" value="PKY41228.1"/>
    <property type="molecule type" value="Genomic_DNA"/>
</dbReference>
<sequence length="197" mass="23039">MRNIIKPPRDFVIKNKYYEYNNVLFTWISQVLLVIDGKILSGRNERKKRQTRFMNQLLNYVYVDNPPVNILFVMMTIKKRLELIKEEETIKTSIRNITEEVDRDHMNFEIPSLNHFEESEHNLKPVHPSEEGLNPPRIDDVSSSQEKIGNLIIVCHINSGKSTLYNVLNDSKKGTKYLAFTAEEVKAIFDSDKEPRS</sequence>
<feature type="region of interest" description="Disordered" evidence="1">
    <location>
        <begin position="120"/>
        <end position="142"/>
    </location>
</feature>
<evidence type="ECO:0000256" key="1">
    <source>
        <dbReference type="SAM" id="MobiDB-lite"/>
    </source>
</evidence>
<protein>
    <recommendedName>
        <fullName evidence="4">G domain-containing protein</fullName>
    </recommendedName>
</protein>
<dbReference type="AlphaFoldDB" id="A0A2I1G3L7"/>
<comment type="caution">
    <text evidence="2">The sequence shown here is derived from an EMBL/GenBank/DDBJ whole genome shotgun (WGS) entry which is preliminary data.</text>
</comment>
<evidence type="ECO:0000313" key="3">
    <source>
        <dbReference type="Proteomes" id="UP000234323"/>
    </source>
</evidence>
<keyword evidence="3" id="KW-1185">Reference proteome</keyword>
<organism evidence="2 3">
    <name type="scientific">Rhizophagus irregularis</name>
    <dbReference type="NCBI Taxonomy" id="588596"/>
    <lineage>
        <taxon>Eukaryota</taxon>
        <taxon>Fungi</taxon>
        <taxon>Fungi incertae sedis</taxon>
        <taxon>Mucoromycota</taxon>
        <taxon>Glomeromycotina</taxon>
        <taxon>Glomeromycetes</taxon>
        <taxon>Glomerales</taxon>
        <taxon>Glomeraceae</taxon>
        <taxon>Rhizophagus</taxon>
    </lineage>
</organism>
<dbReference type="VEuPathDB" id="FungiDB:RhiirA1_417086"/>
<evidence type="ECO:0000313" key="2">
    <source>
        <dbReference type="EMBL" id="PKY41228.1"/>
    </source>
</evidence>
<accession>A0A2I1G3L7</accession>
<proteinExistence type="predicted"/>
<dbReference type="Proteomes" id="UP000234323">
    <property type="component" value="Unassembled WGS sequence"/>
</dbReference>